<dbReference type="Pfam" id="PF05284">
    <property type="entry name" value="DUF736"/>
    <property type="match status" value="1"/>
</dbReference>
<dbReference type="Gene3D" id="1.10.530.10">
    <property type="match status" value="1"/>
</dbReference>
<evidence type="ECO:0000256" key="1">
    <source>
        <dbReference type="ARBA" id="ARBA00007734"/>
    </source>
</evidence>
<dbReference type="InterPro" id="IPR036286">
    <property type="entry name" value="LexA/Signal_pep-like_sf"/>
</dbReference>
<dbReference type="AlphaFoldDB" id="A0A7W5ZZ12"/>
<evidence type="ECO:0000256" key="2">
    <source>
        <dbReference type="ARBA" id="ARBA00009387"/>
    </source>
</evidence>
<comment type="similarity">
    <text evidence="2">Belongs to the virb1 family.</text>
</comment>
<evidence type="ECO:0000259" key="5">
    <source>
        <dbReference type="Pfam" id="PF10502"/>
    </source>
</evidence>
<evidence type="ECO:0000259" key="4">
    <source>
        <dbReference type="Pfam" id="PF01464"/>
    </source>
</evidence>
<feature type="region of interest" description="Disordered" evidence="3">
    <location>
        <begin position="506"/>
        <end position="538"/>
    </location>
</feature>
<dbReference type="InterPro" id="IPR023346">
    <property type="entry name" value="Lysozyme-like_dom_sf"/>
</dbReference>
<accession>A0A7W5ZZ12</accession>
<dbReference type="Proteomes" id="UP000562395">
    <property type="component" value="Unassembled WGS sequence"/>
</dbReference>
<dbReference type="SUPFAM" id="SSF53955">
    <property type="entry name" value="Lysozyme-like"/>
    <property type="match status" value="1"/>
</dbReference>
<dbReference type="Pfam" id="PF01464">
    <property type="entry name" value="SLT"/>
    <property type="match status" value="1"/>
</dbReference>
<feature type="domain" description="Transglycosylase SLT" evidence="4">
    <location>
        <begin position="348"/>
        <end position="448"/>
    </location>
</feature>
<gene>
    <name evidence="6" type="ORF">GGQ88_003943</name>
</gene>
<dbReference type="EMBL" id="JACICY010000018">
    <property type="protein sequence ID" value="MBB3862641.1"/>
    <property type="molecule type" value="Genomic_DNA"/>
</dbReference>
<dbReference type="GO" id="GO:0006465">
    <property type="term" value="P:signal peptide processing"/>
    <property type="evidence" value="ECO:0007669"/>
    <property type="project" value="InterPro"/>
</dbReference>
<dbReference type="Pfam" id="PF10502">
    <property type="entry name" value="Peptidase_S26"/>
    <property type="match status" value="1"/>
</dbReference>
<dbReference type="GO" id="GO:0004252">
    <property type="term" value="F:serine-type endopeptidase activity"/>
    <property type="evidence" value="ECO:0007669"/>
    <property type="project" value="InterPro"/>
</dbReference>
<dbReference type="Gene3D" id="2.10.109.10">
    <property type="entry name" value="Umud Fragment, subunit A"/>
    <property type="match status" value="1"/>
</dbReference>
<keyword evidence="7" id="KW-1185">Reference proteome</keyword>
<evidence type="ECO:0000313" key="6">
    <source>
        <dbReference type="EMBL" id="MBB3862641.1"/>
    </source>
</evidence>
<feature type="domain" description="Peptidase S26" evidence="5">
    <location>
        <begin position="12"/>
        <end position="164"/>
    </location>
</feature>
<reference evidence="6 7" key="1">
    <citation type="submission" date="2020-08" db="EMBL/GenBank/DDBJ databases">
        <title>Genomic Encyclopedia of Type Strains, Phase IV (KMG-IV): sequencing the most valuable type-strain genomes for metagenomic binning, comparative biology and taxonomic classification.</title>
        <authorList>
            <person name="Goeker M."/>
        </authorList>
    </citation>
    <scope>NUCLEOTIDE SEQUENCE [LARGE SCALE GENOMIC DNA]</scope>
    <source>
        <strain evidence="6 7">DSM 14552</strain>
    </source>
</reference>
<dbReference type="InterPro" id="IPR008258">
    <property type="entry name" value="Transglycosylase_SLT_dom_1"/>
</dbReference>
<protein>
    <submittedName>
        <fullName evidence="6">Conjugative transfer signal peptidase TraF</fullName>
    </submittedName>
</protein>
<dbReference type="InterPro" id="IPR019533">
    <property type="entry name" value="Peptidase_S26"/>
</dbReference>
<sequence length="538" mass="57664">MIRRSSVVAGVVGAATLATLTVPVSQYAVWNTTASVPTGLYAISSTASLHVGERVALEPPPELRRFLAARGYLPATVPLIKRIAAVRGQRVCRFAHGVTVDGTYVGAAHARDRLGRPLPVWFGCQTLRSGEIFVMNPAAPDSFDGRYFGVLHMADVIGRATPVWTDEAGNGDHVWFADPRTFDNFPNTNEGERPMRIGTFVAADGGFVGHLHTLTLDIDLVLLPADPSDSESAPDFRVIAGEGDEVRDVGAGWKHVGERAGDYVAIQFDDPAFIQPLRANLFKSEGNAHVLLWSRPSRREKADCAMRRFRLGLAACTAIAFFSSVPASGQAAAGQAAPRVVDIASHVAEASRRFGIPEHWIYAVMRTESAGRISAVSLKGAMGLMQLMPGTWARQRTRFGLGADPFEPRDNILAGASYLREMYDSYGASGFLAAYNAGPGRYEDWRDRGRPLPAETRAYVAKIAPAVQSGSAPTVVASAMPVQPVRRPWTQAQLFSVRRGPLADASSGFAATAPPAPGSDQTDPLNGLFAPVSGSRSQ</sequence>
<dbReference type="SUPFAM" id="SSF51306">
    <property type="entry name" value="LexA/Signal peptidase"/>
    <property type="match status" value="1"/>
</dbReference>
<dbReference type="RefSeq" id="WP_425490471.1">
    <property type="nucleotide sequence ID" value="NZ_JACICY010000018.1"/>
</dbReference>
<dbReference type="PANTHER" id="PTHR37423:SF2">
    <property type="entry name" value="MEMBRANE-BOUND LYTIC MUREIN TRANSGLYCOSYLASE C"/>
    <property type="match status" value="1"/>
</dbReference>
<comment type="similarity">
    <text evidence="1">Belongs to the transglycosylase Slt family.</text>
</comment>
<name>A0A7W5ZZ12_9SPHN</name>
<evidence type="ECO:0000313" key="7">
    <source>
        <dbReference type="Proteomes" id="UP000562395"/>
    </source>
</evidence>
<evidence type="ECO:0000256" key="3">
    <source>
        <dbReference type="SAM" id="MobiDB-lite"/>
    </source>
</evidence>
<dbReference type="InterPro" id="IPR007948">
    <property type="entry name" value="DUF736"/>
</dbReference>
<comment type="caution">
    <text evidence="6">The sequence shown here is derived from an EMBL/GenBank/DDBJ whole genome shotgun (WGS) entry which is preliminary data.</text>
</comment>
<dbReference type="CDD" id="cd00254">
    <property type="entry name" value="LT-like"/>
    <property type="match status" value="1"/>
</dbReference>
<proteinExistence type="inferred from homology"/>
<dbReference type="PANTHER" id="PTHR37423">
    <property type="entry name" value="SOLUBLE LYTIC MUREIN TRANSGLYCOSYLASE-RELATED"/>
    <property type="match status" value="1"/>
</dbReference>
<organism evidence="6 7">
    <name type="scientific">Novosphingobium hassiacum</name>
    <dbReference type="NCBI Taxonomy" id="173676"/>
    <lineage>
        <taxon>Bacteria</taxon>
        <taxon>Pseudomonadati</taxon>
        <taxon>Pseudomonadota</taxon>
        <taxon>Alphaproteobacteria</taxon>
        <taxon>Sphingomonadales</taxon>
        <taxon>Sphingomonadaceae</taxon>
        <taxon>Novosphingobium</taxon>
    </lineage>
</organism>